<dbReference type="OrthoDB" id="44867at2759"/>
<gene>
    <name evidence="3" type="ORF">Celaphus_00014770</name>
</gene>
<evidence type="ECO:0000256" key="1">
    <source>
        <dbReference type="PROSITE-ProRule" id="PRU00649"/>
    </source>
</evidence>
<dbReference type="EMBL" id="MKHE01000008">
    <property type="protein sequence ID" value="OWK12753.1"/>
    <property type="molecule type" value="Genomic_DNA"/>
</dbReference>
<dbReference type="GO" id="GO:0005634">
    <property type="term" value="C:nucleus"/>
    <property type="evidence" value="ECO:0007669"/>
    <property type="project" value="UniProtKB-SubCell"/>
</dbReference>
<dbReference type="Gene3D" id="1.20.930.10">
    <property type="entry name" value="Conserved domain common to transcription factors TFIIS, elongin A, CRSP70"/>
    <property type="match status" value="1"/>
</dbReference>
<evidence type="ECO:0000313" key="4">
    <source>
        <dbReference type="Proteomes" id="UP000242450"/>
    </source>
</evidence>
<comment type="subcellular location">
    <subcellularLocation>
        <location evidence="1">Nucleus</location>
    </subcellularLocation>
</comment>
<dbReference type="Pfam" id="PF08711">
    <property type="entry name" value="Med26"/>
    <property type="match status" value="1"/>
</dbReference>
<evidence type="ECO:0000259" key="2">
    <source>
        <dbReference type="PROSITE" id="PS51319"/>
    </source>
</evidence>
<dbReference type="AlphaFoldDB" id="A0A212D3G8"/>
<keyword evidence="1" id="KW-0539">Nucleus</keyword>
<dbReference type="CDD" id="cd00183">
    <property type="entry name" value="TFIIS_I"/>
    <property type="match status" value="1"/>
</dbReference>
<dbReference type="PROSITE" id="PS51319">
    <property type="entry name" value="TFIIS_N"/>
    <property type="match status" value="1"/>
</dbReference>
<feature type="domain" description="TFIIS N-terminal" evidence="2">
    <location>
        <begin position="1"/>
        <end position="45"/>
    </location>
</feature>
<sequence length="98" mass="10488">MSIQLLQTTRIGVAVNGVRKHCSNKEVVALAKVLIRNWKQLLGEGAGSPGPSVSPRTWVLAYSSFGWPGDASNRNALEVAQRSSQTGLQLGTVPTHVH</sequence>
<dbReference type="InterPro" id="IPR017923">
    <property type="entry name" value="TFIIS_N"/>
</dbReference>
<proteinExistence type="predicted"/>
<evidence type="ECO:0000313" key="3">
    <source>
        <dbReference type="EMBL" id="OWK12753.1"/>
    </source>
</evidence>
<protein>
    <submittedName>
        <fullName evidence="3">TCEA3</fullName>
    </submittedName>
</protein>
<organism evidence="3 4">
    <name type="scientific">Cervus elaphus hippelaphus</name>
    <name type="common">European red deer</name>
    <dbReference type="NCBI Taxonomy" id="46360"/>
    <lineage>
        <taxon>Eukaryota</taxon>
        <taxon>Metazoa</taxon>
        <taxon>Chordata</taxon>
        <taxon>Craniata</taxon>
        <taxon>Vertebrata</taxon>
        <taxon>Euteleostomi</taxon>
        <taxon>Mammalia</taxon>
        <taxon>Eutheria</taxon>
        <taxon>Laurasiatheria</taxon>
        <taxon>Artiodactyla</taxon>
        <taxon>Ruminantia</taxon>
        <taxon>Pecora</taxon>
        <taxon>Cervidae</taxon>
        <taxon>Cervinae</taxon>
        <taxon>Cervus</taxon>
    </lineage>
</organism>
<dbReference type="SUPFAM" id="SSF47676">
    <property type="entry name" value="Conserved domain common to transcription factors TFIIS, elongin A, CRSP70"/>
    <property type="match status" value="1"/>
</dbReference>
<dbReference type="InterPro" id="IPR035441">
    <property type="entry name" value="TFIIS/LEDGF_dom_sf"/>
</dbReference>
<comment type="caution">
    <text evidence="3">The sequence shown here is derived from an EMBL/GenBank/DDBJ whole genome shotgun (WGS) entry which is preliminary data.</text>
</comment>
<name>A0A212D3G8_CEREH</name>
<dbReference type="Proteomes" id="UP000242450">
    <property type="component" value="Chromosome 8"/>
</dbReference>
<keyword evidence="4" id="KW-1185">Reference proteome</keyword>
<reference evidence="3 4" key="1">
    <citation type="journal article" date="2018" name="Mol. Genet. Genomics">
        <title>The red deer Cervus elaphus genome CerEla1.0: sequencing, annotating, genes, and chromosomes.</title>
        <authorList>
            <person name="Bana N.A."/>
            <person name="Nyiri A."/>
            <person name="Nagy J."/>
            <person name="Frank K."/>
            <person name="Nagy T."/>
            <person name="Steger V."/>
            <person name="Schiller M."/>
            <person name="Lakatos P."/>
            <person name="Sugar L."/>
            <person name="Horn P."/>
            <person name="Barta E."/>
            <person name="Orosz L."/>
        </authorList>
    </citation>
    <scope>NUCLEOTIDE SEQUENCE [LARGE SCALE GENOMIC DNA]</scope>
    <source>
        <strain evidence="3">Hungarian</strain>
    </source>
</reference>
<accession>A0A212D3G8</accession>